<keyword evidence="2" id="KW-1133">Transmembrane helix</keyword>
<dbReference type="RefSeq" id="WP_337712915.1">
    <property type="nucleotide sequence ID" value="NZ_JBBEGL010000002.1"/>
</dbReference>
<reference evidence="3 4" key="1">
    <citation type="submission" date="2024-03" db="EMBL/GenBank/DDBJ databases">
        <title>Actinomycetospora sp. OC33-EN06, a novel actinomycete isolated from wild orchid (Aerides multiflora).</title>
        <authorList>
            <person name="Suriyachadkun C."/>
        </authorList>
    </citation>
    <scope>NUCLEOTIDE SEQUENCE [LARGE SCALE GENOMIC DNA]</scope>
    <source>
        <strain evidence="3 4">OC33-EN06</strain>
    </source>
</reference>
<protein>
    <submittedName>
        <fullName evidence="3">Uncharacterized protein</fullName>
    </submittedName>
</protein>
<dbReference type="Proteomes" id="UP001370100">
    <property type="component" value="Unassembled WGS sequence"/>
</dbReference>
<keyword evidence="2" id="KW-0472">Membrane</keyword>
<evidence type="ECO:0000256" key="1">
    <source>
        <dbReference type="SAM" id="MobiDB-lite"/>
    </source>
</evidence>
<organism evidence="3 4">
    <name type="scientific">Actinomycetospora aeridis</name>
    <dbReference type="NCBI Taxonomy" id="3129231"/>
    <lineage>
        <taxon>Bacteria</taxon>
        <taxon>Bacillati</taxon>
        <taxon>Actinomycetota</taxon>
        <taxon>Actinomycetes</taxon>
        <taxon>Pseudonocardiales</taxon>
        <taxon>Pseudonocardiaceae</taxon>
        <taxon>Actinomycetospora</taxon>
    </lineage>
</organism>
<evidence type="ECO:0000313" key="4">
    <source>
        <dbReference type="Proteomes" id="UP001370100"/>
    </source>
</evidence>
<gene>
    <name evidence="3" type="ORF">WCD41_08190</name>
</gene>
<feature type="transmembrane region" description="Helical" evidence="2">
    <location>
        <begin position="17"/>
        <end position="43"/>
    </location>
</feature>
<keyword evidence="4" id="KW-1185">Reference proteome</keyword>
<accession>A0ABU8N238</accession>
<comment type="caution">
    <text evidence="3">The sequence shown here is derived from an EMBL/GenBank/DDBJ whole genome shotgun (WGS) entry which is preliminary data.</text>
</comment>
<feature type="compositionally biased region" description="Polar residues" evidence="1">
    <location>
        <begin position="70"/>
        <end position="83"/>
    </location>
</feature>
<evidence type="ECO:0000256" key="2">
    <source>
        <dbReference type="SAM" id="Phobius"/>
    </source>
</evidence>
<dbReference type="EMBL" id="JBBEGL010000002">
    <property type="protein sequence ID" value="MEJ2886431.1"/>
    <property type="molecule type" value="Genomic_DNA"/>
</dbReference>
<evidence type="ECO:0000313" key="3">
    <source>
        <dbReference type="EMBL" id="MEJ2886431.1"/>
    </source>
</evidence>
<sequence>MQAHDVRRGAAGRTWRVGLIVSAVVAVAVVSGLVGGAVALSFAPRVEAGPAVPVAVAAPPVSPVVAPAATTTRSVEPSRRTTATSERSQNSESSRTRSTTAADDTDGDTGESDDDTAGRTARSEDGDGCGPYEHKLPGGYCSPDTDVLDENGNPDPARAVVPGNLD</sequence>
<feature type="region of interest" description="Disordered" evidence="1">
    <location>
        <begin position="61"/>
        <end position="166"/>
    </location>
</feature>
<keyword evidence="2" id="KW-0812">Transmembrane</keyword>
<feature type="compositionally biased region" description="Low complexity" evidence="1">
    <location>
        <begin position="84"/>
        <end position="102"/>
    </location>
</feature>
<proteinExistence type="predicted"/>
<name>A0ABU8N238_9PSEU</name>
<feature type="compositionally biased region" description="Acidic residues" evidence="1">
    <location>
        <begin position="103"/>
        <end position="115"/>
    </location>
</feature>